<dbReference type="InterPro" id="IPR018247">
    <property type="entry name" value="EF_Hand_1_Ca_BS"/>
</dbReference>
<feature type="signal peptide" evidence="5">
    <location>
        <begin position="1"/>
        <end position="22"/>
    </location>
</feature>
<dbReference type="Proteomes" id="UP000001554">
    <property type="component" value="Chromosome 11"/>
</dbReference>
<dbReference type="SUPFAM" id="SSF47473">
    <property type="entry name" value="EF-hand"/>
    <property type="match status" value="1"/>
</dbReference>
<accession>A0A9J7N3Y5</accession>
<feature type="chain" id="PRO_5039936096" evidence="5">
    <location>
        <begin position="23"/>
        <end position="176"/>
    </location>
</feature>
<keyword evidence="2" id="KW-0677">Repeat</keyword>
<evidence type="ECO:0000256" key="5">
    <source>
        <dbReference type="SAM" id="SignalP"/>
    </source>
</evidence>
<dbReference type="PANTHER" id="PTHR23104">
    <property type="entry name" value="MULTIPLE COAGULATION FACTOR DEFICIENCY PROTEIN 2 NEURAL STEM CELL DERIVED NEURONAL SURVIVAL PROTEIN"/>
    <property type="match status" value="1"/>
</dbReference>
<evidence type="ECO:0000256" key="1">
    <source>
        <dbReference type="ARBA" id="ARBA00022729"/>
    </source>
</evidence>
<feature type="compositionally biased region" description="Basic and acidic residues" evidence="4">
    <location>
        <begin position="100"/>
        <end position="114"/>
    </location>
</feature>
<feature type="region of interest" description="Disordered" evidence="4">
    <location>
        <begin position="89"/>
        <end position="114"/>
    </location>
</feature>
<keyword evidence="3" id="KW-0106">Calcium</keyword>
<sequence length="176" mass="20880">MARLWSCLAVCVTLLLVHNVFGTDNENRFRDPSMVQDKSHLKEHVQELTQEQINQMSPEELEFHFFKSHDTDHNLKLDGLEILAAIDHQHSHRQPAEQPVPEHETPEQTRARRYREHQERLNFLTGMVDRILEQDDTDDDGMMSYVEYVISRRRHEKDAKASQQQRQKDLNDQLNQ</sequence>
<dbReference type="AlphaFoldDB" id="A0A9J7N3Y5"/>
<gene>
    <name evidence="7" type="primary">LOC118425906</name>
</gene>
<proteinExistence type="predicted"/>
<feature type="region of interest" description="Disordered" evidence="4">
    <location>
        <begin position="153"/>
        <end position="176"/>
    </location>
</feature>
<dbReference type="RefSeq" id="XP_035690951.1">
    <property type="nucleotide sequence ID" value="XM_035835058.1"/>
</dbReference>
<evidence type="ECO:0000256" key="3">
    <source>
        <dbReference type="ARBA" id="ARBA00022837"/>
    </source>
</evidence>
<dbReference type="OrthoDB" id="289247at2759"/>
<name>A0A9J7N3Y5_BRAFL</name>
<dbReference type="GeneID" id="118425906"/>
<reference evidence="7" key="2">
    <citation type="submission" date="2025-08" db="UniProtKB">
        <authorList>
            <consortium name="RefSeq"/>
        </authorList>
    </citation>
    <scope>IDENTIFICATION</scope>
    <source>
        <strain evidence="7">S238N-H82</strain>
        <tissue evidence="7">Testes</tissue>
    </source>
</reference>
<evidence type="ECO:0000313" key="6">
    <source>
        <dbReference type="Proteomes" id="UP000001554"/>
    </source>
</evidence>
<feature type="compositionally biased region" description="Basic and acidic residues" evidence="4">
    <location>
        <begin position="156"/>
        <end position="176"/>
    </location>
</feature>
<evidence type="ECO:0000256" key="4">
    <source>
        <dbReference type="SAM" id="MobiDB-lite"/>
    </source>
</evidence>
<dbReference type="Gene3D" id="1.10.238.10">
    <property type="entry name" value="EF-hand"/>
    <property type="match status" value="1"/>
</dbReference>
<dbReference type="PANTHER" id="PTHR23104:SF1">
    <property type="entry name" value="EF-HAND DOMAIN-CONTAINING PROTEIN"/>
    <property type="match status" value="1"/>
</dbReference>
<dbReference type="KEGG" id="bfo:118425906"/>
<dbReference type="PROSITE" id="PS00018">
    <property type="entry name" value="EF_HAND_1"/>
    <property type="match status" value="1"/>
</dbReference>
<dbReference type="InterPro" id="IPR011992">
    <property type="entry name" value="EF-hand-dom_pair"/>
</dbReference>
<organism evidence="6 7">
    <name type="scientific">Branchiostoma floridae</name>
    <name type="common">Florida lancelet</name>
    <name type="synonym">Amphioxus</name>
    <dbReference type="NCBI Taxonomy" id="7739"/>
    <lineage>
        <taxon>Eukaryota</taxon>
        <taxon>Metazoa</taxon>
        <taxon>Chordata</taxon>
        <taxon>Cephalochordata</taxon>
        <taxon>Leptocardii</taxon>
        <taxon>Amphioxiformes</taxon>
        <taxon>Branchiostomatidae</taxon>
        <taxon>Branchiostoma</taxon>
    </lineage>
</organism>
<protein>
    <submittedName>
        <fullName evidence="7">Multiple coagulation factor deficiency protein 2 homolog isoform X1</fullName>
    </submittedName>
</protein>
<keyword evidence="1 5" id="KW-0732">Signal</keyword>
<evidence type="ECO:0000256" key="2">
    <source>
        <dbReference type="ARBA" id="ARBA00022737"/>
    </source>
</evidence>
<evidence type="ECO:0000313" key="7">
    <source>
        <dbReference type="RefSeq" id="XP_035690951.1"/>
    </source>
</evidence>
<dbReference type="InterPro" id="IPR052110">
    <property type="entry name" value="MCFD2-like"/>
</dbReference>
<reference evidence="6" key="1">
    <citation type="journal article" date="2020" name="Nat. Ecol. Evol.">
        <title>Deeply conserved synteny resolves early events in vertebrate evolution.</title>
        <authorList>
            <person name="Simakov O."/>
            <person name="Marletaz F."/>
            <person name="Yue J.X."/>
            <person name="O'Connell B."/>
            <person name="Jenkins J."/>
            <person name="Brandt A."/>
            <person name="Calef R."/>
            <person name="Tung C.H."/>
            <person name="Huang T.K."/>
            <person name="Schmutz J."/>
            <person name="Satoh N."/>
            <person name="Yu J.K."/>
            <person name="Putnam N.H."/>
            <person name="Green R.E."/>
            <person name="Rokhsar D.S."/>
        </authorList>
    </citation>
    <scope>NUCLEOTIDE SEQUENCE [LARGE SCALE GENOMIC DNA]</scope>
    <source>
        <strain evidence="6">S238N-H82</strain>
    </source>
</reference>
<keyword evidence="6" id="KW-1185">Reference proteome</keyword>